<dbReference type="Pfam" id="PF07714">
    <property type="entry name" value="PK_Tyr_Ser-Thr"/>
    <property type="match status" value="1"/>
</dbReference>
<keyword evidence="1" id="KW-0547">Nucleotide-binding</keyword>
<reference evidence="4" key="1">
    <citation type="submission" date="2020-05" db="EMBL/GenBank/DDBJ databases">
        <authorList>
            <person name="Rincon C."/>
            <person name="Sanders R I."/>
            <person name="Robbins C."/>
            <person name="Chaturvedi A."/>
        </authorList>
    </citation>
    <scope>NUCLEOTIDE SEQUENCE</scope>
    <source>
        <strain evidence="4">CHB12</strain>
    </source>
</reference>
<dbReference type="GO" id="GO:0005524">
    <property type="term" value="F:ATP binding"/>
    <property type="evidence" value="ECO:0007669"/>
    <property type="project" value="UniProtKB-KW"/>
</dbReference>
<dbReference type="EMBL" id="CAGKOT010000006">
    <property type="protein sequence ID" value="CAB5346396.1"/>
    <property type="molecule type" value="Genomic_DNA"/>
</dbReference>
<dbReference type="AlphaFoldDB" id="A0A915YWK5"/>
<feature type="domain" description="Protein kinase" evidence="3">
    <location>
        <begin position="1"/>
        <end position="162"/>
    </location>
</feature>
<evidence type="ECO:0000313" key="4">
    <source>
        <dbReference type="EMBL" id="CAB5346396.1"/>
    </source>
</evidence>
<dbReference type="InterPro" id="IPR000719">
    <property type="entry name" value="Prot_kinase_dom"/>
</dbReference>
<dbReference type="PANTHER" id="PTHR44329">
    <property type="entry name" value="SERINE/THREONINE-PROTEIN KINASE TNNI3K-RELATED"/>
    <property type="match status" value="1"/>
</dbReference>
<dbReference type="Proteomes" id="UP000684084">
    <property type="component" value="Unassembled WGS sequence"/>
</dbReference>
<dbReference type="InterPro" id="IPR051681">
    <property type="entry name" value="Ser/Thr_Kinases-Pseudokinases"/>
</dbReference>
<evidence type="ECO:0000313" key="5">
    <source>
        <dbReference type="Proteomes" id="UP000684084"/>
    </source>
</evidence>
<dbReference type="PROSITE" id="PS50011">
    <property type="entry name" value="PROTEIN_KINASE_DOM"/>
    <property type="match status" value="1"/>
</dbReference>
<evidence type="ECO:0000259" key="3">
    <source>
        <dbReference type="PROSITE" id="PS50011"/>
    </source>
</evidence>
<sequence length="162" mass="18969">MVKETLYEFKLQHTVNFHDNIRLYGITNLEIQNKKLNSYMIVMDYANGGTLQDYLKIHFKGLTWNDKLNMALQLAYAVSTMHEAGIVHCGLHSKKVFVHQNSIKIEISQGLRESIIPETPSDYAKLYTECWDVEPDKRPSMQEKLELQQLQLHHQLHQMNQL</sequence>
<dbReference type="GO" id="GO:0097527">
    <property type="term" value="P:necroptotic signaling pathway"/>
    <property type="evidence" value="ECO:0007669"/>
    <property type="project" value="TreeGrafter"/>
</dbReference>
<dbReference type="GO" id="GO:0004672">
    <property type="term" value="F:protein kinase activity"/>
    <property type="evidence" value="ECO:0007669"/>
    <property type="project" value="InterPro"/>
</dbReference>
<dbReference type="InterPro" id="IPR001245">
    <property type="entry name" value="Ser-Thr/Tyr_kinase_cat_dom"/>
</dbReference>
<name>A0A915YWK5_9GLOM</name>
<evidence type="ECO:0000256" key="2">
    <source>
        <dbReference type="ARBA" id="ARBA00022840"/>
    </source>
</evidence>
<dbReference type="PANTHER" id="PTHR44329:SF298">
    <property type="entry name" value="MIXED LINEAGE KINASE DOMAIN-LIKE PROTEIN"/>
    <property type="match status" value="1"/>
</dbReference>
<comment type="caution">
    <text evidence="4">The sequence shown here is derived from an EMBL/GenBank/DDBJ whole genome shotgun (WGS) entry which is preliminary data.</text>
</comment>
<accession>A0A915YWK5</accession>
<keyword evidence="2" id="KW-0067">ATP-binding</keyword>
<evidence type="ECO:0000256" key="1">
    <source>
        <dbReference type="ARBA" id="ARBA00022741"/>
    </source>
</evidence>
<organism evidence="4 5">
    <name type="scientific">Rhizophagus irregularis</name>
    <dbReference type="NCBI Taxonomy" id="588596"/>
    <lineage>
        <taxon>Eukaryota</taxon>
        <taxon>Fungi</taxon>
        <taxon>Fungi incertae sedis</taxon>
        <taxon>Mucoromycota</taxon>
        <taxon>Glomeromycotina</taxon>
        <taxon>Glomeromycetes</taxon>
        <taxon>Glomerales</taxon>
        <taxon>Glomeraceae</taxon>
        <taxon>Rhizophagus</taxon>
    </lineage>
</organism>
<proteinExistence type="predicted"/>
<gene>
    <name evidence="4" type="ORF">CHRIB12_LOCUS4202</name>
</gene>
<dbReference type="OrthoDB" id="2378581at2759"/>
<protein>
    <recommendedName>
        <fullName evidence="3">Protein kinase domain-containing protein</fullName>
    </recommendedName>
</protein>